<evidence type="ECO:0000313" key="4">
    <source>
        <dbReference type="EMBL" id="WOO78887.1"/>
    </source>
</evidence>
<keyword evidence="1" id="KW-0175">Coiled coil</keyword>
<evidence type="ECO:0000256" key="1">
    <source>
        <dbReference type="SAM" id="Coils"/>
    </source>
</evidence>
<name>A0AAF0Y3R2_9TREE</name>
<evidence type="ECO:0000313" key="5">
    <source>
        <dbReference type="Proteomes" id="UP000827549"/>
    </source>
</evidence>
<dbReference type="Pfam" id="PF23868">
    <property type="entry name" value="Mmc1_C"/>
    <property type="match status" value="1"/>
</dbReference>
<feature type="compositionally biased region" description="Pro residues" evidence="2">
    <location>
        <begin position="66"/>
        <end position="75"/>
    </location>
</feature>
<proteinExistence type="predicted"/>
<accession>A0AAF0Y3R2</accession>
<feature type="domain" description="Mmc1 C-terminal" evidence="3">
    <location>
        <begin position="420"/>
        <end position="617"/>
    </location>
</feature>
<feature type="region of interest" description="Disordered" evidence="2">
    <location>
        <begin position="482"/>
        <end position="501"/>
    </location>
</feature>
<dbReference type="InterPro" id="IPR056196">
    <property type="entry name" value="Mmc1_C"/>
</dbReference>
<dbReference type="GeneID" id="87805674"/>
<dbReference type="PANTHER" id="PTHR38644:SF1">
    <property type="entry name" value="EXPRESSED PROTEIN"/>
    <property type="match status" value="1"/>
</dbReference>
<evidence type="ECO:0000256" key="2">
    <source>
        <dbReference type="SAM" id="MobiDB-lite"/>
    </source>
</evidence>
<dbReference type="AlphaFoldDB" id="A0AAF0Y3R2"/>
<dbReference type="Proteomes" id="UP000827549">
    <property type="component" value="Chromosome 2"/>
</dbReference>
<dbReference type="RefSeq" id="XP_062624919.1">
    <property type="nucleotide sequence ID" value="XM_062768935.1"/>
</dbReference>
<keyword evidence="5" id="KW-1185">Reference proteome</keyword>
<feature type="region of interest" description="Disordered" evidence="2">
    <location>
        <begin position="56"/>
        <end position="76"/>
    </location>
</feature>
<sequence>MRPRAGTGVLRLASQGLRPRLVARAPAIRTLTSRPLRHVTTSSPSTTPSRAFAAVATAPAPADDLAPPPPTPAAAPVPVLGAERARAALNDIATILHTDVGGSSAWYARVEAALSDLSDTRRGRLAVVGDSLAGPRDVVSAVLEEPLSDSADTTRAIEERYLGTGDDTLAITYDARAARLPGQLTVPSSFLSQSGADVVEIQPGPDAIAHTLAADAVVLVLDPIRLTTAPALKDVLAPALAKGNVHFVVNGTLPPSATEETVRAALAEQLKHITVPGTPHPTYDLSFVNAAAAMRAASALSAALGSDAAGGAKAKAFATFQRDFVGSAIGPLRGTLLTAIPPGYQLRTAENTAHQAIAYTESVLGSDRNVLLSASDVVADLRAEATSGAGKARRMSVVTKGVSSGVVEGSIDSSVAQAKADIQQLFDGRLSWLGLVARLRVDDVGADIGSYISRQFCADTQRQLVYEAGQLSELQGTLGASADRTARQLSSSRTPQGPEANVAGHPFSSPLLLNHLSSLGLSIPPVEPRTLLPPLTSRRNQLLSTVVPRLQVSAQRSLLTTYALSLAGVSASWVACVPPLALISGYTATGLGLLSVVGGLALGQHFWARAQRRFWKDWARVTDMLKDDLVVHYDKTVKALVLSRPETAADGLQELVAKRETRLKELEGRLERLRERLADQTAADST</sequence>
<dbReference type="PANTHER" id="PTHR38644">
    <property type="entry name" value="EXPRESSED PROTEIN"/>
    <property type="match status" value="1"/>
</dbReference>
<feature type="compositionally biased region" description="Low complexity" evidence="2">
    <location>
        <begin position="56"/>
        <end position="65"/>
    </location>
</feature>
<feature type="coiled-coil region" evidence="1">
    <location>
        <begin position="649"/>
        <end position="683"/>
    </location>
</feature>
<gene>
    <name evidence="4" type="ORF">LOC62_02G002426</name>
</gene>
<dbReference type="EMBL" id="CP086715">
    <property type="protein sequence ID" value="WOO78887.1"/>
    <property type="molecule type" value="Genomic_DNA"/>
</dbReference>
<reference evidence="4" key="1">
    <citation type="submission" date="2023-10" db="EMBL/GenBank/DDBJ databases">
        <authorList>
            <person name="Noh H."/>
        </authorList>
    </citation>
    <scope>NUCLEOTIDE SEQUENCE</scope>
    <source>
        <strain evidence="4">DUCC4014</strain>
    </source>
</reference>
<evidence type="ECO:0000259" key="3">
    <source>
        <dbReference type="Pfam" id="PF23868"/>
    </source>
</evidence>
<protein>
    <recommendedName>
        <fullName evidence="3">Mmc1 C-terminal domain-containing protein</fullName>
    </recommendedName>
</protein>
<organism evidence="4 5">
    <name type="scientific">Vanrija pseudolonga</name>
    <dbReference type="NCBI Taxonomy" id="143232"/>
    <lineage>
        <taxon>Eukaryota</taxon>
        <taxon>Fungi</taxon>
        <taxon>Dikarya</taxon>
        <taxon>Basidiomycota</taxon>
        <taxon>Agaricomycotina</taxon>
        <taxon>Tremellomycetes</taxon>
        <taxon>Trichosporonales</taxon>
        <taxon>Trichosporonaceae</taxon>
        <taxon>Vanrija</taxon>
    </lineage>
</organism>